<name>A0A397J1M1_9GLOM</name>
<evidence type="ECO:0000313" key="1">
    <source>
        <dbReference type="EMBL" id="RHZ80578.1"/>
    </source>
</evidence>
<proteinExistence type="predicted"/>
<protein>
    <submittedName>
        <fullName evidence="1">Uncharacterized protein</fullName>
    </submittedName>
</protein>
<reference evidence="1 2" key="1">
    <citation type="submission" date="2018-08" db="EMBL/GenBank/DDBJ databases">
        <title>Genome and evolution of the arbuscular mycorrhizal fungus Diversispora epigaea (formerly Glomus versiforme) and its bacterial endosymbionts.</title>
        <authorList>
            <person name="Sun X."/>
            <person name="Fei Z."/>
            <person name="Harrison M."/>
        </authorList>
    </citation>
    <scope>NUCLEOTIDE SEQUENCE [LARGE SCALE GENOMIC DNA]</scope>
    <source>
        <strain evidence="1 2">IT104</strain>
    </source>
</reference>
<dbReference type="EMBL" id="PQFF01000125">
    <property type="protein sequence ID" value="RHZ80578.1"/>
    <property type="molecule type" value="Genomic_DNA"/>
</dbReference>
<dbReference type="OrthoDB" id="2437854at2759"/>
<accession>A0A397J1M1</accession>
<evidence type="ECO:0000313" key="2">
    <source>
        <dbReference type="Proteomes" id="UP000266861"/>
    </source>
</evidence>
<keyword evidence="2" id="KW-1185">Reference proteome</keyword>
<dbReference type="STRING" id="1348612.A0A397J1M1"/>
<dbReference type="Proteomes" id="UP000266861">
    <property type="component" value="Unassembled WGS sequence"/>
</dbReference>
<organism evidence="1 2">
    <name type="scientific">Diversispora epigaea</name>
    <dbReference type="NCBI Taxonomy" id="1348612"/>
    <lineage>
        <taxon>Eukaryota</taxon>
        <taxon>Fungi</taxon>
        <taxon>Fungi incertae sedis</taxon>
        <taxon>Mucoromycota</taxon>
        <taxon>Glomeromycotina</taxon>
        <taxon>Glomeromycetes</taxon>
        <taxon>Diversisporales</taxon>
        <taxon>Diversisporaceae</taxon>
        <taxon>Diversispora</taxon>
    </lineage>
</organism>
<gene>
    <name evidence="1" type="ORF">Glove_134g160</name>
</gene>
<comment type="caution">
    <text evidence="1">The sequence shown here is derived from an EMBL/GenBank/DDBJ whole genome shotgun (WGS) entry which is preliminary data.</text>
</comment>
<sequence>MGNNGFNYNFLIEEREKHDAYNSCPILRQLRTSKFQNSNSENSIQPNKASHIVTYFVNNDNRNQNFIKQRENRWKYNHQTMVTSIANHNNEKNQQSYSEKRNTIPYISNIDNANINEEFPLTQNDFVFCSYSEKICIKQVLALYYENYNNHSFNVNSVTKIDDISKVTLKVFLPISSNLFAQYTPEECIIFTHRNPSNIIFYISSNDVNINDQFLFLLDKAKDYYNYFKRNDVINFILENNH</sequence>
<dbReference type="AlphaFoldDB" id="A0A397J1M1"/>